<sequence length="180" mass="19532">MAVLHIGKEEQMKPTRKCCGMRRWILLFLLATIVLSLITALLFLAYGGFHGVASTASSVFWSIFIAFISIGLLSVVLTSAALILNSAPVALSVFAVAVIHILLAIPLIVFAVITPELWNAVQSVPLFVIFILDLLFSAVLAITALLTFIEMRRSRSITVVHSSQPPLSFMASVNKSPTNH</sequence>
<gene>
    <name evidence="2" type="ORF">PENTCL1PPCAC_29793</name>
</gene>
<feature type="transmembrane region" description="Helical" evidence="1">
    <location>
        <begin position="59"/>
        <end position="84"/>
    </location>
</feature>
<protein>
    <recommendedName>
        <fullName evidence="4">MARVEL domain-containing protein</fullName>
    </recommendedName>
</protein>
<evidence type="ECO:0000313" key="2">
    <source>
        <dbReference type="EMBL" id="GMT07619.1"/>
    </source>
</evidence>
<comment type="caution">
    <text evidence="2">The sequence shown here is derived from an EMBL/GenBank/DDBJ whole genome shotgun (WGS) entry which is preliminary data.</text>
</comment>
<dbReference type="Proteomes" id="UP001432027">
    <property type="component" value="Unassembled WGS sequence"/>
</dbReference>
<reference evidence="2" key="1">
    <citation type="submission" date="2023-10" db="EMBL/GenBank/DDBJ databases">
        <title>Genome assembly of Pristionchus species.</title>
        <authorList>
            <person name="Yoshida K."/>
            <person name="Sommer R.J."/>
        </authorList>
    </citation>
    <scope>NUCLEOTIDE SEQUENCE</scope>
    <source>
        <strain evidence="2">RS0144</strain>
    </source>
</reference>
<keyword evidence="1" id="KW-1133">Transmembrane helix</keyword>
<proteinExistence type="predicted"/>
<keyword evidence="1" id="KW-0812">Transmembrane</keyword>
<accession>A0AAV5UMP7</accession>
<keyword evidence="1" id="KW-0472">Membrane</keyword>
<keyword evidence="3" id="KW-1185">Reference proteome</keyword>
<name>A0AAV5UMP7_9BILA</name>
<evidence type="ECO:0008006" key="4">
    <source>
        <dbReference type="Google" id="ProtNLM"/>
    </source>
</evidence>
<dbReference type="EMBL" id="BTSX01000006">
    <property type="protein sequence ID" value="GMT07619.1"/>
    <property type="molecule type" value="Genomic_DNA"/>
</dbReference>
<feature type="transmembrane region" description="Helical" evidence="1">
    <location>
        <begin position="91"/>
        <end position="114"/>
    </location>
</feature>
<organism evidence="2 3">
    <name type="scientific">Pristionchus entomophagus</name>
    <dbReference type="NCBI Taxonomy" id="358040"/>
    <lineage>
        <taxon>Eukaryota</taxon>
        <taxon>Metazoa</taxon>
        <taxon>Ecdysozoa</taxon>
        <taxon>Nematoda</taxon>
        <taxon>Chromadorea</taxon>
        <taxon>Rhabditida</taxon>
        <taxon>Rhabditina</taxon>
        <taxon>Diplogasteromorpha</taxon>
        <taxon>Diplogasteroidea</taxon>
        <taxon>Neodiplogasteridae</taxon>
        <taxon>Pristionchus</taxon>
    </lineage>
</organism>
<dbReference type="AlphaFoldDB" id="A0AAV5UMP7"/>
<feature type="transmembrane region" description="Helical" evidence="1">
    <location>
        <begin position="126"/>
        <end position="149"/>
    </location>
</feature>
<feature type="transmembrane region" description="Helical" evidence="1">
    <location>
        <begin position="24"/>
        <end position="47"/>
    </location>
</feature>
<evidence type="ECO:0000313" key="3">
    <source>
        <dbReference type="Proteomes" id="UP001432027"/>
    </source>
</evidence>
<evidence type="ECO:0000256" key="1">
    <source>
        <dbReference type="SAM" id="Phobius"/>
    </source>
</evidence>